<name>A0A2V0P4I5_9CHLO</name>
<dbReference type="PANTHER" id="PTHR36183:SF2">
    <property type="entry name" value="BETA-GLUCURONIDASE C-TERMINAL DOMAIN-CONTAINING PROTEIN"/>
    <property type="match status" value="1"/>
</dbReference>
<dbReference type="PANTHER" id="PTHR36183">
    <property type="entry name" value="BETA-GLUCURONIDASE"/>
    <property type="match status" value="1"/>
</dbReference>
<evidence type="ECO:0000256" key="1">
    <source>
        <dbReference type="SAM" id="SignalP"/>
    </source>
</evidence>
<dbReference type="OrthoDB" id="2796951at2759"/>
<keyword evidence="1" id="KW-0732">Signal</keyword>
<dbReference type="EMBL" id="BDRX01000028">
    <property type="protein sequence ID" value="GBF91995.1"/>
    <property type="molecule type" value="Genomic_DNA"/>
</dbReference>
<feature type="chain" id="PRO_5016101101" description="Beta-glucuronidase C-terminal domain-containing protein" evidence="1">
    <location>
        <begin position="22"/>
        <end position="499"/>
    </location>
</feature>
<accession>A0A2V0P4I5</accession>
<protein>
    <recommendedName>
        <fullName evidence="4">Beta-glucuronidase C-terminal domain-containing protein</fullName>
    </recommendedName>
</protein>
<evidence type="ECO:0008006" key="4">
    <source>
        <dbReference type="Google" id="ProtNLM"/>
    </source>
</evidence>
<comment type="caution">
    <text evidence="2">The sequence shown here is derived from an EMBL/GenBank/DDBJ whole genome shotgun (WGS) entry which is preliminary data.</text>
</comment>
<reference evidence="2 3" key="1">
    <citation type="journal article" date="2018" name="Sci. Rep.">
        <title>Raphidocelis subcapitata (=Pseudokirchneriella subcapitata) provides an insight into genome evolution and environmental adaptations in the Sphaeropleales.</title>
        <authorList>
            <person name="Suzuki S."/>
            <person name="Yamaguchi H."/>
            <person name="Nakajima N."/>
            <person name="Kawachi M."/>
        </authorList>
    </citation>
    <scope>NUCLEOTIDE SEQUENCE [LARGE SCALE GENOMIC DNA]</scope>
    <source>
        <strain evidence="2 3">NIES-35</strain>
    </source>
</reference>
<dbReference type="AlphaFoldDB" id="A0A2V0P4I5"/>
<dbReference type="InterPro" id="IPR052974">
    <property type="entry name" value="GH79_Enzymes"/>
</dbReference>
<keyword evidence="3" id="KW-1185">Reference proteome</keyword>
<dbReference type="Gene3D" id="3.20.20.80">
    <property type="entry name" value="Glycosidases"/>
    <property type="match status" value="1"/>
</dbReference>
<sequence length="499" mass="54109">MMRRALLIGTVVLAAVGVAVATPLAVKASRGARQLPVSFSGEFAIDPDSRDQPVIPPSFLGISHEWPYAEEMSTQPKYMEMMNYLSSFGSGPINVRVGGGSTDIQDFVPPDAVWDSLAALNKGTGAKFIIGLNLEEMNPDLALRQMKAAQAKLPAGSIQYFEIGNEPNFFINVKGKSGEDYIATYFHEDWKRHAKFLTCNGGECDQGSNLFAGPAWGHVNVRNTTIDWFLQVNAKYVGLVTLHWYKATKETYNTPATLMEEAPIRKEADNLRELVRVSRGFGKPLRVAEMNTISNSGRDGVSNTLAAALWTLDAMFEVASTGAVGVNLHQGAGQNLYSALIRWYRDDGVTIRPVGIRPPFYGMALFQQAVRSNSQLLRSTASGGDTSGIKVWPLWGAPEKQVRVVVINKRADKAGNVTLSFSKGGNFGDAEVLRLVANSASPLDAQTGISLGGQYWDDETVMQGQRTTEKAPRAAAGGKQSWSIYMPPGSAAIVTIPKL</sequence>
<dbReference type="Proteomes" id="UP000247498">
    <property type="component" value="Unassembled WGS sequence"/>
</dbReference>
<dbReference type="InParanoid" id="A0A2V0P4I5"/>
<evidence type="ECO:0000313" key="2">
    <source>
        <dbReference type="EMBL" id="GBF91995.1"/>
    </source>
</evidence>
<feature type="signal peptide" evidence="1">
    <location>
        <begin position="1"/>
        <end position="21"/>
    </location>
</feature>
<proteinExistence type="predicted"/>
<evidence type="ECO:0000313" key="3">
    <source>
        <dbReference type="Proteomes" id="UP000247498"/>
    </source>
</evidence>
<dbReference type="InterPro" id="IPR013780">
    <property type="entry name" value="Glyco_hydro_b"/>
</dbReference>
<dbReference type="STRING" id="307507.A0A2V0P4I5"/>
<dbReference type="Gene3D" id="2.60.40.1180">
    <property type="entry name" value="Golgi alpha-mannosidase II"/>
    <property type="match status" value="1"/>
</dbReference>
<gene>
    <name evidence="2" type="ORF">Rsub_04719</name>
</gene>
<dbReference type="SUPFAM" id="SSF51445">
    <property type="entry name" value="(Trans)glycosidases"/>
    <property type="match status" value="1"/>
</dbReference>
<organism evidence="2 3">
    <name type="scientific">Raphidocelis subcapitata</name>
    <dbReference type="NCBI Taxonomy" id="307507"/>
    <lineage>
        <taxon>Eukaryota</taxon>
        <taxon>Viridiplantae</taxon>
        <taxon>Chlorophyta</taxon>
        <taxon>core chlorophytes</taxon>
        <taxon>Chlorophyceae</taxon>
        <taxon>CS clade</taxon>
        <taxon>Sphaeropleales</taxon>
        <taxon>Selenastraceae</taxon>
        <taxon>Raphidocelis</taxon>
    </lineage>
</organism>
<dbReference type="InterPro" id="IPR017853">
    <property type="entry name" value="GH"/>
</dbReference>